<sequence>MCCALLWMAVSAAAAPPEVMPVPDADFLEFLGNWHTGDGRWVDPFHAADLSSAEAVTSPKGQRPGPTQDMPRTNRRETREGADQHNARPIDAMQEMKR</sequence>
<protein>
    <submittedName>
        <fullName evidence="2">Uncharacterized protein</fullName>
    </submittedName>
</protein>
<evidence type="ECO:0000313" key="3">
    <source>
        <dbReference type="Proteomes" id="UP000248168"/>
    </source>
</evidence>
<dbReference type="AlphaFoldDB" id="A0A330L711"/>
<feature type="compositionally biased region" description="Basic and acidic residues" evidence="1">
    <location>
        <begin position="72"/>
        <end position="98"/>
    </location>
</feature>
<gene>
    <name evidence="2" type="ORF">NITLEN_20405</name>
</gene>
<accession>A0A330L711</accession>
<keyword evidence="3" id="KW-1185">Reference proteome</keyword>
<dbReference type="InParanoid" id="A0A330L711"/>
<feature type="region of interest" description="Disordered" evidence="1">
    <location>
        <begin position="52"/>
        <end position="98"/>
    </location>
</feature>
<organism evidence="2 3">
    <name type="scientific">Nitrospira lenta</name>
    <dbReference type="NCBI Taxonomy" id="1436998"/>
    <lineage>
        <taxon>Bacteria</taxon>
        <taxon>Pseudomonadati</taxon>
        <taxon>Nitrospirota</taxon>
        <taxon>Nitrospiria</taxon>
        <taxon>Nitrospirales</taxon>
        <taxon>Nitrospiraceae</taxon>
        <taxon>Nitrospira</taxon>
    </lineage>
</organism>
<evidence type="ECO:0000313" key="2">
    <source>
        <dbReference type="EMBL" id="SPP64765.1"/>
    </source>
</evidence>
<proteinExistence type="predicted"/>
<name>A0A330L711_9BACT</name>
<dbReference type="EMBL" id="OUNR01000012">
    <property type="protein sequence ID" value="SPP64765.1"/>
    <property type="molecule type" value="Genomic_DNA"/>
</dbReference>
<evidence type="ECO:0000256" key="1">
    <source>
        <dbReference type="SAM" id="MobiDB-lite"/>
    </source>
</evidence>
<dbReference type="Proteomes" id="UP000248168">
    <property type="component" value="Unassembled WGS sequence"/>
</dbReference>
<reference evidence="3" key="1">
    <citation type="submission" date="2018-04" db="EMBL/GenBank/DDBJ databases">
        <authorList>
            <person name="Lucker S."/>
            <person name="Sakoula D."/>
        </authorList>
    </citation>
    <scope>NUCLEOTIDE SEQUENCE [LARGE SCALE GENOMIC DNA]</scope>
</reference>